<feature type="region of interest" description="Disordered" evidence="1">
    <location>
        <begin position="182"/>
        <end position="233"/>
    </location>
</feature>
<dbReference type="AlphaFoldDB" id="A0A1W1DYI1"/>
<organism evidence="4">
    <name type="scientific">hydrothermal vent metagenome</name>
    <dbReference type="NCBI Taxonomy" id="652676"/>
    <lineage>
        <taxon>unclassified sequences</taxon>
        <taxon>metagenomes</taxon>
        <taxon>ecological metagenomes</taxon>
    </lineage>
</organism>
<evidence type="ECO:0000256" key="1">
    <source>
        <dbReference type="SAM" id="MobiDB-lite"/>
    </source>
</evidence>
<reference evidence="4" key="1">
    <citation type="submission" date="2016-10" db="EMBL/GenBank/DDBJ databases">
        <authorList>
            <person name="de Groot N.N."/>
        </authorList>
    </citation>
    <scope>NUCLEOTIDE SEQUENCE</scope>
</reference>
<accession>A0A1W1DYI1</accession>
<name>A0A1W1DYI1_9ZZZZ</name>
<dbReference type="EMBL" id="FPHX01000315">
    <property type="protein sequence ID" value="SFV86749.1"/>
    <property type="molecule type" value="Genomic_DNA"/>
</dbReference>
<gene>
    <name evidence="4" type="ORF">MNB_SUP05-9-998</name>
</gene>
<evidence type="ECO:0000313" key="4">
    <source>
        <dbReference type="EMBL" id="SFV86749.1"/>
    </source>
</evidence>
<dbReference type="InterPro" id="IPR036465">
    <property type="entry name" value="vWFA_dom_sf"/>
</dbReference>
<feature type="domain" description="VWA-like" evidence="2">
    <location>
        <begin position="322"/>
        <end position="446"/>
    </location>
</feature>
<dbReference type="InterPro" id="IPR018698">
    <property type="entry name" value="VWA-like_dom"/>
</dbReference>
<proteinExistence type="predicted"/>
<dbReference type="Pfam" id="PF09967">
    <property type="entry name" value="DUF2201"/>
    <property type="match status" value="1"/>
</dbReference>
<dbReference type="PANTHER" id="PTHR38730">
    <property type="entry name" value="SLL7028 PROTEIN"/>
    <property type="match status" value="1"/>
</dbReference>
<evidence type="ECO:0000259" key="3">
    <source>
        <dbReference type="Pfam" id="PF13203"/>
    </source>
</evidence>
<sequence>MDKYPIWQDGPTKPEQKVRVVGEDIVQPQQDEALTTAELEAVKDRLTKARTQLMLDKPFLGNLVLRLPLIAADSWCKTSATDAKSFYYNPKFIDSLNNHQIKFILIHEALHCALTHFARRGNRTKHKWDLACDFAINPLLVKEGFHPPIDVPIFRQYEGMIAEEIYPMIDDNLDQEPMDQHLYDDQANDDSKSSDGGMREDDLQKEQEQQSTPESKSNDGNKGGMSQLAQQPPALQPDEVDKLATQWQKNLASSAQLAQQAGKLDGEFAKLIDFFLQPQVSWQSLLAQYMSTFARDDFSYARPSRRPGEAIMPSLRSHQLDITVAIDTSGSISQEEIDEFVSEVDAIKANLRAGITLLACDDSLSEHSPWRFEAWNELQFPASLGGGKGTNFIPVFDYIAKQDTPSDVLIYFTDAKGKFPEFEPNYPVLWLIKGKERVPWGSRIQLN</sequence>
<dbReference type="Pfam" id="PF13203">
    <property type="entry name" value="DUF2201_N"/>
    <property type="match status" value="1"/>
</dbReference>
<feature type="compositionally biased region" description="Basic and acidic residues" evidence="1">
    <location>
        <begin position="182"/>
        <end position="208"/>
    </location>
</feature>
<protein>
    <submittedName>
        <fullName evidence="4">Sll7028 protein</fullName>
    </submittedName>
</protein>
<dbReference type="SUPFAM" id="SSF53300">
    <property type="entry name" value="vWA-like"/>
    <property type="match status" value="1"/>
</dbReference>
<dbReference type="PANTHER" id="PTHR38730:SF1">
    <property type="entry name" value="SLL7028 PROTEIN"/>
    <property type="match status" value="1"/>
</dbReference>
<feature type="compositionally biased region" description="Polar residues" evidence="1">
    <location>
        <begin position="209"/>
        <end position="220"/>
    </location>
</feature>
<feature type="domain" description="Putative metallopeptidase" evidence="3">
    <location>
        <begin position="44"/>
        <end position="314"/>
    </location>
</feature>
<evidence type="ECO:0000259" key="2">
    <source>
        <dbReference type="Pfam" id="PF09967"/>
    </source>
</evidence>
<dbReference type="InterPro" id="IPR025154">
    <property type="entry name" value="Put_metallopeptidase_dom"/>
</dbReference>